<gene>
    <name evidence="1" type="ORF">HRG_00996</name>
</gene>
<name>A0A9P8N9S6_9HYPO</name>
<protein>
    <submittedName>
        <fullName evidence="1">Ribonuclease subunit domain-containing protein</fullName>
    </submittedName>
</protein>
<dbReference type="AlphaFoldDB" id="A0A9P8N9S6"/>
<dbReference type="GO" id="GO:0000171">
    <property type="term" value="F:ribonuclease MRP activity"/>
    <property type="evidence" value="ECO:0007669"/>
    <property type="project" value="TreeGrafter"/>
</dbReference>
<dbReference type="GeneID" id="68350125"/>
<dbReference type="GO" id="GO:0000447">
    <property type="term" value="P:endonucleolytic cleavage in ITS1 to separate SSU-rRNA from 5.8S rRNA and LSU-rRNA from tricistronic rRNA transcript (SSU-rRNA, 5.8S rRNA, LSU-rRNA)"/>
    <property type="evidence" value="ECO:0007669"/>
    <property type="project" value="TreeGrafter"/>
</dbReference>
<dbReference type="GO" id="GO:0004526">
    <property type="term" value="F:ribonuclease P activity"/>
    <property type="evidence" value="ECO:0007669"/>
    <property type="project" value="TreeGrafter"/>
</dbReference>
<dbReference type="RefSeq" id="XP_044725867.1">
    <property type="nucleotide sequence ID" value="XM_044859467.1"/>
</dbReference>
<dbReference type="EMBL" id="JAIZPD010000001">
    <property type="protein sequence ID" value="KAH0968354.1"/>
    <property type="molecule type" value="Genomic_DNA"/>
</dbReference>
<sequence>MFPQPSPSIYQSSACFVTYGTMGHVDRKQLPQRGNPWTAIAAQDFIHKVDLIAPQEFFSVLYEKLVEQRQQPVYARVTMTLGQLLEANFLTECIKEGDALMLSEGRTTTDNVFALHKGVLKMYLDKETYERAGLTGKPHGPKGNRGLKPSWVVSYDLMSPAMMIGKKGFDRLVYACQSVLNTPLTWLYCNADPSTSGLDPLERYKPTYHTVAPAVVQKRQVPQVELGVPASILAEEDRSGLEETATELYEWLSLHRLQSPRATLGDAVDPFLSRYSIPCSKGGQAQICLLNWHGFLGASWLRDLITDALETCPPHLWVSISATGFPRSVPGNANDLTLLRASGTANEYLMWEAKGSD</sequence>
<proteinExistence type="predicted"/>
<dbReference type="OrthoDB" id="63112at2759"/>
<accession>A0A9P8N9S6</accession>
<dbReference type="PANTHER" id="PTHR15396">
    <property type="entry name" value="RIBONUCLEASE P PROTEIN SUBUNIT P40"/>
    <property type="match status" value="1"/>
</dbReference>
<dbReference type="GO" id="GO:0000172">
    <property type="term" value="C:ribonuclease MRP complex"/>
    <property type="evidence" value="ECO:0007669"/>
    <property type="project" value="TreeGrafter"/>
</dbReference>
<dbReference type="Pfam" id="PF08584">
    <property type="entry name" value="Ribonuc_P_40"/>
    <property type="match status" value="1"/>
</dbReference>
<dbReference type="InterPro" id="IPR013893">
    <property type="entry name" value="RNase_P_Rpp40"/>
</dbReference>
<dbReference type="GO" id="GO:0030681">
    <property type="term" value="C:multimeric ribonuclease P complex"/>
    <property type="evidence" value="ECO:0007669"/>
    <property type="project" value="TreeGrafter"/>
</dbReference>
<comment type="caution">
    <text evidence="1">The sequence shown here is derived from an EMBL/GenBank/DDBJ whole genome shotgun (WGS) entry which is preliminary data.</text>
</comment>
<dbReference type="GO" id="GO:0001682">
    <property type="term" value="P:tRNA 5'-leader removal"/>
    <property type="evidence" value="ECO:0007669"/>
    <property type="project" value="InterPro"/>
</dbReference>
<organism evidence="1 2">
    <name type="scientific">Hirsutella rhossiliensis</name>
    <dbReference type="NCBI Taxonomy" id="111463"/>
    <lineage>
        <taxon>Eukaryota</taxon>
        <taxon>Fungi</taxon>
        <taxon>Dikarya</taxon>
        <taxon>Ascomycota</taxon>
        <taxon>Pezizomycotina</taxon>
        <taxon>Sordariomycetes</taxon>
        <taxon>Hypocreomycetidae</taxon>
        <taxon>Hypocreales</taxon>
        <taxon>Ophiocordycipitaceae</taxon>
        <taxon>Hirsutella</taxon>
    </lineage>
</organism>
<evidence type="ECO:0000313" key="1">
    <source>
        <dbReference type="EMBL" id="KAH0968354.1"/>
    </source>
</evidence>
<dbReference type="Proteomes" id="UP000824596">
    <property type="component" value="Unassembled WGS sequence"/>
</dbReference>
<keyword evidence="2" id="KW-1185">Reference proteome</keyword>
<evidence type="ECO:0000313" key="2">
    <source>
        <dbReference type="Proteomes" id="UP000824596"/>
    </source>
</evidence>
<reference evidence="1" key="1">
    <citation type="submission" date="2021-09" db="EMBL/GenBank/DDBJ databases">
        <title>A high-quality genome of the endoparasitic fungus Hirsutella rhossiliensis with a comparison of Hirsutella genomes reveals transposable elements contributing to genome size variation.</title>
        <authorList>
            <person name="Lin R."/>
            <person name="Jiao Y."/>
            <person name="Sun X."/>
            <person name="Ling J."/>
            <person name="Xie B."/>
            <person name="Cheng X."/>
        </authorList>
    </citation>
    <scope>NUCLEOTIDE SEQUENCE</scope>
    <source>
        <strain evidence="1">HR02</strain>
    </source>
</reference>
<dbReference type="PANTHER" id="PTHR15396:SF1">
    <property type="entry name" value="RIBONUCLEASE P PROTEIN SUBUNIT P40"/>
    <property type="match status" value="1"/>
</dbReference>